<comment type="caution">
    <text evidence="4">The sequence shown here is derived from an EMBL/GenBank/DDBJ whole genome shotgun (WGS) entry which is preliminary data.</text>
</comment>
<evidence type="ECO:0000313" key="5">
    <source>
        <dbReference type="Proteomes" id="UP001374579"/>
    </source>
</evidence>
<dbReference type="GO" id="GO:0046872">
    <property type="term" value="F:metal ion binding"/>
    <property type="evidence" value="ECO:0007669"/>
    <property type="project" value="UniProtKB-KW"/>
</dbReference>
<evidence type="ECO:0000313" key="4">
    <source>
        <dbReference type="EMBL" id="KAK7113484.1"/>
    </source>
</evidence>
<feature type="region of interest" description="Disordered" evidence="3">
    <location>
        <begin position="1"/>
        <end position="26"/>
    </location>
</feature>
<proteinExistence type="predicted"/>
<dbReference type="InterPro" id="IPR042086">
    <property type="entry name" value="MeTrfase_capping"/>
</dbReference>
<dbReference type="InterPro" id="IPR029063">
    <property type="entry name" value="SAM-dependent_MTases_sf"/>
</dbReference>
<sequence>MASNTPQNFRVYGKPGSGDYGSSMGEQNTASIDVRKEKILDIVDTIPMRDKGRVFTIGDYGTADGFVSIPLIGDIIGRVRQRQGNIPVQVMYEDQPTNDFGSLFKRVYGLIPVPRTYLKDFSDVYVAATAAGFYQPVMPPESADVIFSFLAVQYLSKPATKFQDSFHRYPNATPEESRLVAAQAAIDWETFLLLRAKELKSGGILAVSMPADDPQKRVKGLRHCVQNPEEDMLKMWRRMRDEGKITQEEFVDTNFHRCCRYLEECTAPFTESNSAVTKAGLQLIDAELVYLPSMAHLRWRERLEKEGVDDRESWARTVIGQHRCWSNWNFIRALSNTRSSDEKEALVDELYERLEREAVETNPEEYLNDSLLAFVFARKV</sequence>
<accession>A0AAN9BYK3</accession>
<dbReference type="Gene3D" id="3.40.50.150">
    <property type="entry name" value="Vaccinia Virus protein VP39"/>
    <property type="match status" value="1"/>
</dbReference>
<reference evidence="4 5" key="1">
    <citation type="submission" date="2024-02" db="EMBL/GenBank/DDBJ databases">
        <title>Chromosome-scale genome assembly of the rough periwinkle Littorina saxatilis.</title>
        <authorList>
            <person name="De Jode A."/>
            <person name="Faria R."/>
            <person name="Formenti G."/>
            <person name="Sims Y."/>
            <person name="Smith T.P."/>
            <person name="Tracey A."/>
            <person name="Wood J.M.D."/>
            <person name="Zagrodzka Z.B."/>
            <person name="Johannesson K."/>
            <person name="Butlin R.K."/>
            <person name="Leder E.H."/>
        </authorList>
    </citation>
    <scope>NUCLEOTIDE SEQUENCE [LARGE SCALE GENOMIC DNA]</scope>
    <source>
        <strain evidence="4">Snail1</strain>
        <tissue evidence="4">Muscle</tissue>
    </source>
</reference>
<keyword evidence="2" id="KW-0460">Magnesium</keyword>
<organism evidence="4 5">
    <name type="scientific">Littorina saxatilis</name>
    <dbReference type="NCBI Taxonomy" id="31220"/>
    <lineage>
        <taxon>Eukaryota</taxon>
        <taxon>Metazoa</taxon>
        <taxon>Spiralia</taxon>
        <taxon>Lophotrochozoa</taxon>
        <taxon>Mollusca</taxon>
        <taxon>Gastropoda</taxon>
        <taxon>Caenogastropoda</taxon>
        <taxon>Littorinimorpha</taxon>
        <taxon>Littorinoidea</taxon>
        <taxon>Littorinidae</taxon>
        <taxon>Littorina</taxon>
    </lineage>
</organism>
<gene>
    <name evidence="4" type="ORF">V1264_012762</name>
</gene>
<dbReference type="Proteomes" id="UP001374579">
    <property type="component" value="Unassembled WGS sequence"/>
</dbReference>
<dbReference type="GO" id="GO:0008168">
    <property type="term" value="F:methyltransferase activity"/>
    <property type="evidence" value="ECO:0007669"/>
    <property type="project" value="InterPro"/>
</dbReference>
<dbReference type="InterPro" id="IPR005299">
    <property type="entry name" value="MeTrfase_7"/>
</dbReference>
<keyword evidence="5" id="KW-1185">Reference proteome</keyword>
<dbReference type="EMBL" id="JBAMIC010000002">
    <property type="protein sequence ID" value="KAK7113484.1"/>
    <property type="molecule type" value="Genomic_DNA"/>
</dbReference>
<dbReference type="Pfam" id="PF03492">
    <property type="entry name" value="Methyltransf_7"/>
    <property type="match status" value="1"/>
</dbReference>
<name>A0AAN9BYK3_9CAEN</name>
<evidence type="ECO:0000256" key="3">
    <source>
        <dbReference type="SAM" id="MobiDB-lite"/>
    </source>
</evidence>
<protein>
    <submittedName>
        <fullName evidence="4">Uncharacterized protein</fullName>
    </submittedName>
</protein>
<evidence type="ECO:0000256" key="2">
    <source>
        <dbReference type="ARBA" id="ARBA00022842"/>
    </source>
</evidence>
<evidence type="ECO:0000256" key="1">
    <source>
        <dbReference type="ARBA" id="ARBA00022723"/>
    </source>
</evidence>
<dbReference type="PANTHER" id="PTHR31009">
    <property type="entry name" value="S-ADENOSYL-L-METHIONINE:CARBOXYL METHYLTRANSFERASE FAMILY PROTEIN"/>
    <property type="match status" value="1"/>
</dbReference>
<dbReference type="AlphaFoldDB" id="A0AAN9BYK3"/>
<dbReference type="Gene3D" id="1.10.1200.270">
    <property type="entry name" value="Methyltransferase, alpha-helical capping domain"/>
    <property type="match status" value="1"/>
</dbReference>
<dbReference type="SUPFAM" id="SSF53335">
    <property type="entry name" value="S-adenosyl-L-methionine-dependent methyltransferases"/>
    <property type="match status" value="1"/>
</dbReference>
<keyword evidence="1" id="KW-0479">Metal-binding</keyword>